<keyword evidence="12" id="KW-0325">Glycoprotein</keyword>
<feature type="transmembrane region" description="Helical" evidence="17">
    <location>
        <begin position="474"/>
        <end position="495"/>
    </location>
</feature>
<evidence type="ECO:0000256" key="9">
    <source>
        <dbReference type="ARBA" id="ARBA00022840"/>
    </source>
</evidence>
<sequence>HVKTHLFMLETIPETTTPILLQHKSISPMLLPLARMNSSAFSFLSDFVLVLLLFIQVPSSLGNDDLFTACSKKFECGRVVAGFPFWGADRSSACGVPELELRCENNITAKMNISQVAYRVLEINWEEGFLIRIAREDSFVGLCPPQFMNSTFNPKVFESDIEGYKNLTIFYGCKDAATIPGTIPFTCKINEVNDQRGNYIQVGDTGPRECNRSVLVPVSTTDWPPIGDILQPWEELLKKEFEVRLKVDWKAYWDCIGSLGVCGIDKVNQTTCYCPNQSSGSRTCPPPPAPAPALPAPGMYLNFSSNQPDYCGYPGFELGCSNQDPEITIMRSTYKLLGINSQSRTLNVSRSYYTSDHAEVTPFYGCPSPSPPVLSSQFTCNINNTFMMGYFITANLSLLSGTAPSLTSYLTTRNNRVEVPALQSAIVPILCGYNQTTTAFTCYCADQPQDFECSASPQAPSQSTKKSGNSPLKIGLSSAGAVIGAFVGCWIMAFIQRRTRKAALEKTEELYIATPSSKGLPTSTNLSHVGRVETFMMDYHSLTPKRYSYSDIKKMTNSFVNTLGEGGFGNVYRGKLPYDGRLVAVKVLKESKGDGEEFMNEVASISRTSHVNVVTLLGFCYEKNKRALIYEFMPNGSLDSFIFDKGSPHMNCRLEWRKLYEIAIGIARGLEYLHRGCNTRIVHFDIKPHNILLDEEFCPKISDFGLAKLCQSKVSKISMIGARGTIGYIAPEVFCRNFGGVTYKSDVYSYGMMVLDMVGQSKDFDMGSLETNEMYFPDWFYMYLEPGKISTLHGGTTKEEEEIVEKMILVGLWCIQTIPSHRPSMTKVVEMFEGSLQSLQIPPRPFFSSPKRSSQEQSCTASSLPCMSSQGDEVNKLPIDGSDL</sequence>
<proteinExistence type="predicted"/>
<evidence type="ECO:0000256" key="3">
    <source>
        <dbReference type="ARBA" id="ARBA00022527"/>
    </source>
</evidence>
<evidence type="ECO:0000256" key="17">
    <source>
        <dbReference type="SAM" id="Phobius"/>
    </source>
</evidence>
<reference evidence="20" key="1">
    <citation type="journal article" date="2023" name="Mol. Ecol. Resour.">
        <title>Chromosome-level genome assembly of a triploid poplar Populus alba 'Berolinensis'.</title>
        <authorList>
            <person name="Chen S."/>
            <person name="Yu Y."/>
            <person name="Wang X."/>
            <person name="Wang S."/>
            <person name="Zhang T."/>
            <person name="Zhou Y."/>
            <person name="He R."/>
            <person name="Meng N."/>
            <person name="Wang Y."/>
            <person name="Liu W."/>
            <person name="Liu Z."/>
            <person name="Liu J."/>
            <person name="Guo Q."/>
            <person name="Huang H."/>
            <person name="Sederoff R.R."/>
            <person name="Wang G."/>
            <person name="Qu G."/>
            <person name="Chen S."/>
        </authorList>
    </citation>
    <scope>NUCLEOTIDE SEQUENCE</scope>
    <source>
        <strain evidence="20">SC-2020</strain>
    </source>
</reference>
<evidence type="ECO:0000256" key="14">
    <source>
        <dbReference type="ARBA" id="ARBA00048679"/>
    </source>
</evidence>
<dbReference type="InterPro" id="IPR045874">
    <property type="entry name" value="LRK10/LRL21-25-like"/>
</dbReference>
<dbReference type="GO" id="GO:0004674">
    <property type="term" value="F:protein serine/threonine kinase activity"/>
    <property type="evidence" value="ECO:0007669"/>
    <property type="project" value="UniProtKB-KW"/>
</dbReference>
<keyword evidence="5 17" id="KW-0812">Transmembrane</keyword>
<evidence type="ECO:0000256" key="15">
    <source>
        <dbReference type="PROSITE-ProRule" id="PRU10141"/>
    </source>
</evidence>
<dbReference type="InterPro" id="IPR000719">
    <property type="entry name" value="Prot_kinase_dom"/>
</dbReference>
<dbReference type="EMBL" id="JAQIZT010000017">
    <property type="protein sequence ID" value="KAJ6960487.1"/>
    <property type="molecule type" value="Genomic_DNA"/>
</dbReference>
<dbReference type="PANTHER" id="PTHR27009">
    <property type="entry name" value="RUST RESISTANCE KINASE LR10-RELATED"/>
    <property type="match status" value="1"/>
</dbReference>
<dbReference type="SMART" id="SM00220">
    <property type="entry name" value="S_TKc"/>
    <property type="match status" value="1"/>
</dbReference>
<feature type="domain" description="Protein kinase" evidence="18">
    <location>
        <begin position="557"/>
        <end position="847"/>
    </location>
</feature>
<feature type="compositionally biased region" description="Polar residues" evidence="16">
    <location>
        <begin position="855"/>
        <end position="872"/>
    </location>
</feature>
<dbReference type="FunFam" id="3.30.200.20:FF:000178">
    <property type="entry name" value="serine/threonine-protein kinase PBS1-like"/>
    <property type="match status" value="1"/>
</dbReference>
<evidence type="ECO:0000256" key="12">
    <source>
        <dbReference type="ARBA" id="ARBA00023180"/>
    </source>
</evidence>
<dbReference type="Pfam" id="PF13947">
    <property type="entry name" value="GUB_WAK_bind"/>
    <property type="match status" value="2"/>
</dbReference>
<dbReference type="PROSITE" id="PS00107">
    <property type="entry name" value="PROTEIN_KINASE_ATP"/>
    <property type="match status" value="1"/>
</dbReference>
<keyword evidence="8" id="KW-0418">Kinase</keyword>
<organism evidence="20 21">
    <name type="scientific">Populus alba x Populus x berolinensis</name>
    <dbReference type="NCBI Taxonomy" id="444605"/>
    <lineage>
        <taxon>Eukaryota</taxon>
        <taxon>Viridiplantae</taxon>
        <taxon>Streptophyta</taxon>
        <taxon>Embryophyta</taxon>
        <taxon>Tracheophyta</taxon>
        <taxon>Spermatophyta</taxon>
        <taxon>Magnoliopsida</taxon>
        <taxon>eudicotyledons</taxon>
        <taxon>Gunneridae</taxon>
        <taxon>Pentapetalae</taxon>
        <taxon>rosids</taxon>
        <taxon>fabids</taxon>
        <taxon>Malpighiales</taxon>
        <taxon>Salicaceae</taxon>
        <taxon>Saliceae</taxon>
        <taxon>Populus</taxon>
    </lineage>
</organism>
<dbReference type="PROSITE" id="PS50011">
    <property type="entry name" value="PROTEIN_KINASE_DOM"/>
    <property type="match status" value="1"/>
</dbReference>
<comment type="subcellular location">
    <subcellularLocation>
        <location evidence="1">Membrane</location>
        <topology evidence="1">Single-pass type I membrane protein</topology>
    </subcellularLocation>
</comment>
<name>A0AAD6LGU0_9ROSI</name>
<comment type="caution">
    <text evidence="20">The sequence shown here is derived from an EMBL/GenBank/DDBJ whole genome shotgun (WGS) entry which is preliminary data.</text>
</comment>
<dbReference type="Proteomes" id="UP001164929">
    <property type="component" value="Chromosome 17"/>
</dbReference>
<dbReference type="Gene3D" id="3.30.200.20">
    <property type="entry name" value="Phosphorylase Kinase, domain 1"/>
    <property type="match status" value="1"/>
</dbReference>
<keyword evidence="6" id="KW-0732">Signal</keyword>
<dbReference type="Pfam" id="PF00069">
    <property type="entry name" value="Pkinase"/>
    <property type="match status" value="1"/>
</dbReference>
<evidence type="ECO:0000256" key="1">
    <source>
        <dbReference type="ARBA" id="ARBA00004479"/>
    </source>
</evidence>
<comment type="catalytic activity">
    <reaction evidence="13">
        <text>L-threonyl-[protein] + ATP = O-phospho-L-threonyl-[protein] + ADP + H(+)</text>
        <dbReference type="Rhea" id="RHEA:46608"/>
        <dbReference type="Rhea" id="RHEA-COMP:11060"/>
        <dbReference type="Rhea" id="RHEA-COMP:11605"/>
        <dbReference type="ChEBI" id="CHEBI:15378"/>
        <dbReference type="ChEBI" id="CHEBI:30013"/>
        <dbReference type="ChEBI" id="CHEBI:30616"/>
        <dbReference type="ChEBI" id="CHEBI:61977"/>
        <dbReference type="ChEBI" id="CHEBI:456216"/>
        <dbReference type="EC" id="2.7.11.1"/>
    </reaction>
</comment>
<dbReference type="InterPro" id="IPR008271">
    <property type="entry name" value="Ser/Thr_kinase_AS"/>
</dbReference>
<dbReference type="EC" id="2.7.11.1" evidence="2"/>
<evidence type="ECO:0000256" key="7">
    <source>
        <dbReference type="ARBA" id="ARBA00022741"/>
    </source>
</evidence>
<evidence type="ECO:0000259" key="18">
    <source>
        <dbReference type="PROSITE" id="PS50011"/>
    </source>
</evidence>
<evidence type="ECO:0000256" key="16">
    <source>
        <dbReference type="SAM" id="MobiDB-lite"/>
    </source>
</evidence>
<evidence type="ECO:0000256" key="6">
    <source>
        <dbReference type="ARBA" id="ARBA00022729"/>
    </source>
</evidence>
<evidence type="ECO:0000256" key="10">
    <source>
        <dbReference type="ARBA" id="ARBA00022989"/>
    </source>
</evidence>
<protein>
    <recommendedName>
        <fullName evidence="2">non-specific serine/threonine protein kinase</fullName>
        <ecNumber evidence="2">2.7.11.1</ecNumber>
    </recommendedName>
</protein>
<comment type="catalytic activity">
    <reaction evidence="14">
        <text>L-seryl-[protein] + ATP = O-phospho-L-seryl-[protein] + ADP + H(+)</text>
        <dbReference type="Rhea" id="RHEA:17989"/>
        <dbReference type="Rhea" id="RHEA-COMP:9863"/>
        <dbReference type="Rhea" id="RHEA-COMP:11604"/>
        <dbReference type="ChEBI" id="CHEBI:15378"/>
        <dbReference type="ChEBI" id="CHEBI:29999"/>
        <dbReference type="ChEBI" id="CHEBI:30616"/>
        <dbReference type="ChEBI" id="CHEBI:83421"/>
        <dbReference type="ChEBI" id="CHEBI:456216"/>
        <dbReference type="EC" id="2.7.11.1"/>
    </reaction>
</comment>
<keyword evidence="21" id="KW-1185">Reference proteome</keyword>
<evidence type="ECO:0000256" key="13">
    <source>
        <dbReference type="ARBA" id="ARBA00047899"/>
    </source>
</evidence>
<gene>
    <name evidence="19" type="ORF">NC653_038501</name>
    <name evidence="20" type="ORF">NC653_038513</name>
</gene>
<keyword evidence="7 15" id="KW-0547">Nucleotide-binding</keyword>
<evidence type="ECO:0000256" key="4">
    <source>
        <dbReference type="ARBA" id="ARBA00022679"/>
    </source>
</evidence>
<dbReference type="GO" id="GO:0016020">
    <property type="term" value="C:membrane"/>
    <property type="evidence" value="ECO:0007669"/>
    <property type="project" value="UniProtKB-SubCell"/>
</dbReference>
<dbReference type="InterPro" id="IPR011009">
    <property type="entry name" value="Kinase-like_dom_sf"/>
</dbReference>
<dbReference type="AlphaFoldDB" id="A0AAD6LGU0"/>
<dbReference type="SUPFAM" id="SSF56112">
    <property type="entry name" value="Protein kinase-like (PK-like)"/>
    <property type="match status" value="1"/>
</dbReference>
<evidence type="ECO:0000256" key="11">
    <source>
        <dbReference type="ARBA" id="ARBA00023136"/>
    </source>
</evidence>
<feature type="non-terminal residue" evidence="20">
    <location>
        <position position="884"/>
    </location>
</feature>
<evidence type="ECO:0000313" key="20">
    <source>
        <dbReference type="EMBL" id="KAJ6960502.1"/>
    </source>
</evidence>
<dbReference type="InterPro" id="IPR032872">
    <property type="entry name" value="WAK_assoc_C"/>
</dbReference>
<keyword evidence="4" id="KW-0808">Transferase</keyword>
<dbReference type="Pfam" id="PF14380">
    <property type="entry name" value="WAK_assoc"/>
    <property type="match status" value="1"/>
</dbReference>
<evidence type="ECO:0000313" key="19">
    <source>
        <dbReference type="EMBL" id="KAJ6960487.1"/>
    </source>
</evidence>
<feature type="binding site" evidence="15">
    <location>
        <position position="586"/>
    </location>
    <ligand>
        <name>ATP</name>
        <dbReference type="ChEBI" id="CHEBI:30616"/>
    </ligand>
</feature>
<evidence type="ECO:0000256" key="8">
    <source>
        <dbReference type="ARBA" id="ARBA00022777"/>
    </source>
</evidence>
<dbReference type="FunFam" id="1.10.510.10:FF:000590">
    <property type="entry name" value="PR5-like receptor kinase"/>
    <property type="match status" value="1"/>
</dbReference>
<dbReference type="PROSITE" id="PS00108">
    <property type="entry name" value="PROTEIN_KINASE_ST"/>
    <property type="match status" value="1"/>
</dbReference>
<feature type="region of interest" description="Disordered" evidence="16">
    <location>
        <begin position="846"/>
        <end position="884"/>
    </location>
</feature>
<evidence type="ECO:0000256" key="5">
    <source>
        <dbReference type="ARBA" id="ARBA00022692"/>
    </source>
</evidence>
<evidence type="ECO:0000313" key="21">
    <source>
        <dbReference type="Proteomes" id="UP001164929"/>
    </source>
</evidence>
<dbReference type="InterPro" id="IPR017441">
    <property type="entry name" value="Protein_kinase_ATP_BS"/>
</dbReference>
<dbReference type="GO" id="GO:0030247">
    <property type="term" value="F:polysaccharide binding"/>
    <property type="evidence" value="ECO:0007669"/>
    <property type="project" value="InterPro"/>
</dbReference>
<keyword evidence="11 17" id="KW-0472">Membrane</keyword>
<dbReference type="InterPro" id="IPR025287">
    <property type="entry name" value="WAK_GUB"/>
</dbReference>
<keyword evidence="3" id="KW-0723">Serine/threonine-protein kinase</keyword>
<dbReference type="GO" id="GO:0005524">
    <property type="term" value="F:ATP binding"/>
    <property type="evidence" value="ECO:0007669"/>
    <property type="project" value="UniProtKB-UniRule"/>
</dbReference>
<keyword evidence="10 17" id="KW-1133">Transmembrane helix</keyword>
<accession>A0AAD6LGU0</accession>
<dbReference type="Gene3D" id="1.10.510.10">
    <property type="entry name" value="Transferase(Phosphotransferase) domain 1"/>
    <property type="match status" value="1"/>
</dbReference>
<dbReference type="EMBL" id="JAQIZT010000017">
    <property type="protein sequence ID" value="KAJ6960502.1"/>
    <property type="molecule type" value="Genomic_DNA"/>
</dbReference>
<evidence type="ECO:0000256" key="2">
    <source>
        <dbReference type="ARBA" id="ARBA00012513"/>
    </source>
</evidence>
<keyword evidence="9 15" id="KW-0067">ATP-binding</keyword>